<dbReference type="Pfam" id="PF13966">
    <property type="entry name" value="zf-RVT"/>
    <property type="match status" value="1"/>
</dbReference>
<comment type="caution">
    <text evidence="2">The sequence shown here is derived from an EMBL/GenBank/DDBJ whole genome shotgun (WGS) entry which is preliminary data.</text>
</comment>
<reference evidence="2" key="1">
    <citation type="journal article" date="2017" name="Nature">
        <title>The sunflower genome provides insights into oil metabolism, flowering and Asterid evolution.</title>
        <authorList>
            <person name="Badouin H."/>
            <person name="Gouzy J."/>
            <person name="Grassa C.J."/>
            <person name="Murat F."/>
            <person name="Staton S.E."/>
            <person name="Cottret L."/>
            <person name="Lelandais-Briere C."/>
            <person name="Owens G.L."/>
            <person name="Carrere S."/>
            <person name="Mayjonade B."/>
            <person name="Legrand L."/>
            <person name="Gill N."/>
            <person name="Kane N.C."/>
            <person name="Bowers J.E."/>
            <person name="Hubner S."/>
            <person name="Bellec A."/>
            <person name="Berard A."/>
            <person name="Berges H."/>
            <person name="Blanchet N."/>
            <person name="Boniface M.C."/>
            <person name="Brunel D."/>
            <person name="Catrice O."/>
            <person name="Chaidir N."/>
            <person name="Claudel C."/>
            <person name="Donnadieu C."/>
            <person name="Faraut T."/>
            <person name="Fievet G."/>
            <person name="Helmstetter N."/>
            <person name="King M."/>
            <person name="Knapp S.J."/>
            <person name="Lai Z."/>
            <person name="Le Paslier M.C."/>
            <person name="Lippi Y."/>
            <person name="Lorenzon L."/>
            <person name="Mandel J.R."/>
            <person name="Marage G."/>
            <person name="Marchand G."/>
            <person name="Marquand E."/>
            <person name="Bret-Mestries E."/>
            <person name="Morien E."/>
            <person name="Nambeesan S."/>
            <person name="Nguyen T."/>
            <person name="Pegot-Espagnet P."/>
            <person name="Pouilly N."/>
            <person name="Raftis F."/>
            <person name="Sallet E."/>
            <person name="Schiex T."/>
            <person name="Thomas J."/>
            <person name="Vandecasteele C."/>
            <person name="Vares D."/>
            <person name="Vear F."/>
            <person name="Vautrin S."/>
            <person name="Crespi M."/>
            <person name="Mangin B."/>
            <person name="Burke J.M."/>
            <person name="Salse J."/>
            <person name="Munos S."/>
            <person name="Vincourt P."/>
            <person name="Rieseberg L.H."/>
            <person name="Langlade N.B."/>
        </authorList>
    </citation>
    <scope>NUCLEOTIDE SEQUENCE</scope>
    <source>
        <tissue evidence="2">Leaves</tissue>
    </source>
</reference>
<keyword evidence="3" id="KW-1185">Reference proteome</keyword>
<feature type="domain" description="Reverse transcriptase zinc-binding" evidence="1">
    <location>
        <begin position="1"/>
        <end position="42"/>
    </location>
</feature>
<name>A0A9K3J3A6_HELAN</name>
<proteinExistence type="predicted"/>
<accession>A0A9K3J3A6</accession>
<organism evidence="2 3">
    <name type="scientific">Helianthus annuus</name>
    <name type="common">Common sunflower</name>
    <dbReference type="NCBI Taxonomy" id="4232"/>
    <lineage>
        <taxon>Eukaryota</taxon>
        <taxon>Viridiplantae</taxon>
        <taxon>Streptophyta</taxon>
        <taxon>Embryophyta</taxon>
        <taxon>Tracheophyta</taxon>
        <taxon>Spermatophyta</taxon>
        <taxon>Magnoliopsida</taxon>
        <taxon>eudicotyledons</taxon>
        <taxon>Gunneridae</taxon>
        <taxon>Pentapetalae</taxon>
        <taxon>asterids</taxon>
        <taxon>campanulids</taxon>
        <taxon>Asterales</taxon>
        <taxon>Asteraceae</taxon>
        <taxon>Asteroideae</taxon>
        <taxon>Heliantheae alliance</taxon>
        <taxon>Heliantheae</taxon>
        <taxon>Helianthus</taxon>
    </lineage>
</organism>
<protein>
    <submittedName>
        <fullName evidence="2">Reverse transcriptase zinc-binding domain-containing protein</fullName>
    </submittedName>
</protein>
<keyword evidence="2" id="KW-0808">Transferase</keyword>
<dbReference type="InterPro" id="IPR026960">
    <property type="entry name" value="RVT-Znf"/>
</dbReference>
<keyword evidence="2" id="KW-0695">RNA-directed DNA polymerase</keyword>
<sequence length="56" mass="6279">MWRAVRNRIPTPLALQAQNCFDGDSVCIMCQEGEESAEHLFYGYFVASIVCNHISG</sequence>
<dbReference type="Gramene" id="mRNA:HanXRQr2_Chr05g0228911">
    <property type="protein sequence ID" value="CDS:HanXRQr2_Chr05g0228911.1"/>
    <property type="gene ID" value="HanXRQr2_Chr05g0228911"/>
</dbReference>
<keyword evidence="2" id="KW-0548">Nucleotidyltransferase</keyword>
<dbReference type="Proteomes" id="UP000215914">
    <property type="component" value="Unassembled WGS sequence"/>
</dbReference>
<gene>
    <name evidence="2" type="ORF">HanXRQr2_Chr05g0228911</name>
</gene>
<evidence type="ECO:0000259" key="1">
    <source>
        <dbReference type="Pfam" id="PF13966"/>
    </source>
</evidence>
<dbReference type="AlphaFoldDB" id="A0A9K3J3A6"/>
<dbReference type="EMBL" id="MNCJ02000320">
    <property type="protein sequence ID" value="KAF5807025.1"/>
    <property type="molecule type" value="Genomic_DNA"/>
</dbReference>
<reference evidence="2" key="2">
    <citation type="submission" date="2020-06" db="EMBL/GenBank/DDBJ databases">
        <title>Helianthus annuus Genome sequencing and assembly Release 2.</title>
        <authorList>
            <person name="Gouzy J."/>
            <person name="Langlade N."/>
            <person name="Munos S."/>
        </authorList>
    </citation>
    <scope>NUCLEOTIDE SEQUENCE</scope>
    <source>
        <tissue evidence="2">Leaves</tissue>
    </source>
</reference>
<dbReference type="GO" id="GO:0003964">
    <property type="term" value="F:RNA-directed DNA polymerase activity"/>
    <property type="evidence" value="ECO:0007669"/>
    <property type="project" value="UniProtKB-KW"/>
</dbReference>
<evidence type="ECO:0000313" key="3">
    <source>
        <dbReference type="Proteomes" id="UP000215914"/>
    </source>
</evidence>
<evidence type="ECO:0000313" key="2">
    <source>
        <dbReference type="EMBL" id="KAF5807025.1"/>
    </source>
</evidence>